<gene>
    <name evidence="2" type="ORF">PF009_g11553</name>
</gene>
<evidence type="ECO:0000313" key="2">
    <source>
        <dbReference type="EMBL" id="KAE8938567.1"/>
    </source>
</evidence>
<keyword evidence="1" id="KW-0732">Signal</keyword>
<comment type="caution">
    <text evidence="2">The sequence shown here is derived from an EMBL/GenBank/DDBJ whole genome shotgun (WGS) entry which is preliminary data.</text>
</comment>
<reference evidence="2 3" key="1">
    <citation type="submission" date="2018-08" db="EMBL/GenBank/DDBJ databases">
        <title>Genomic investigation of the strawberry pathogen Phytophthora fragariae indicates pathogenicity is determined by transcriptional variation in three key races.</title>
        <authorList>
            <person name="Adams T.M."/>
            <person name="Armitage A.D."/>
            <person name="Sobczyk M.K."/>
            <person name="Bates H.J."/>
            <person name="Dunwell J.M."/>
            <person name="Nellist C.F."/>
            <person name="Harrison R.J."/>
        </authorList>
    </citation>
    <scope>NUCLEOTIDE SEQUENCE [LARGE SCALE GENOMIC DNA]</scope>
    <source>
        <strain evidence="2 3">NOV-9</strain>
    </source>
</reference>
<sequence>MMKSIALAVVAVLATTSVVTAESTGLRALADATRNEVAETNVQPVAGMPKEADDKKEWHWGRPWRCGGGCRGRGCGGHWGWETVENVPDRTSSGGLRLRGQRARTPEGICVFHGQQDGDTTATSATASTTAGSLPEDVVNVAVALFTGIVDFCVEMAKRSMQVFDAEFVDAQGLRTLEELRRRVQERGDSMDDAQRLEKQFHVRICNDDVHWDEDLISSLSKKCISVVGDLVCAIDSN</sequence>
<evidence type="ECO:0000313" key="3">
    <source>
        <dbReference type="Proteomes" id="UP000429523"/>
    </source>
</evidence>
<dbReference type="EMBL" id="QXGF01000550">
    <property type="protein sequence ID" value="KAE8938567.1"/>
    <property type="molecule type" value="Genomic_DNA"/>
</dbReference>
<protein>
    <recommendedName>
        <fullName evidence="4">RxLR effector protein</fullName>
    </recommendedName>
</protein>
<proteinExistence type="predicted"/>
<dbReference type="AlphaFoldDB" id="A0A6A3F1Z6"/>
<feature type="signal peptide" evidence="1">
    <location>
        <begin position="1"/>
        <end position="21"/>
    </location>
</feature>
<accession>A0A6A3F1Z6</accession>
<dbReference type="Proteomes" id="UP000429523">
    <property type="component" value="Unassembled WGS sequence"/>
</dbReference>
<evidence type="ECO:0000256" key="1">
    <source>
        <dbReference type="SAM" id="SignalP"/>
    </source>
</evidence>
<name>A0A6A3F1Z6_9STRA</name>
<organism evidence="2 3">
    <name type="scientific">Phytophthora fragariae</name>
    <dbReference type="NCBI Taxonomy" id="53985"/>
    <lineage>
        <taxon>Eukaryota</taxon>
        <taxon>Sar</taxon>
        <taxon>Stramenopiles</taxon>
        <taxon>Oomycota</taxon>
        <taxon>Peronosporomycetes</taxon>
        <taxon>Peronosporales</taxon>
        <taxon>Peronosporaceae</taxon>
        <taxon>Phytophthora</taxon>
    </lineage>
</organism>
<evidence type="ECO:0008006" key="4">
    <source>
        <dbReference type="Google" id="ProtNLM"/>
    </source>
</evidence>
<feature type="chain" id="PRO_5025651059" description="RxLR effector protein" evidence="1">
    <location>
        <begin position="22"/>
        <end position="238"/>
    </location>
</feature>